<protein>
    <recommendedName>
        <fullName evidence="7">Tyrosine-protein phosphatase non-receptor type 9</fullName>
    </recommendedName>
</protein>
<reference evidence="5" key="2">
    <citation type="submission" date="2021-01" db="UniProtKB">
        <authorList>
            <consortium name="EnsemblMetazoa"/>
        </authorList>
    </citation>
    <scope>IDENTIFICATION</scope>
</reference>
<dbReference type="GeneID" id="764213"/>
<dbReference type="InterPro" id="IPR036865">
    <property type="entry name" value="CRAL-TRIO_dom_sf"/>
</dbReference>
<dbReference type="GO" id="GO:0007165">
    <property type="term" value="P:signal transduction"/>
    <property type="evidence" value="ECO:0000318"/>
    <property type="project" value="GO_Central"/>
</dbReference>
<dbReference type="InterPro" id="IPR001251">
    <property type="entry name" value="CRAL-TRIO_dom"/>
</dbReference>
<dbReference type="Proteomes" id="UP000007110">
    <property type="component" value="Unassembled WGS sequence"/>
</dbReference>
<dbReference type="SMART" id="SM00194">
    <property type="entry name" value="PTPc"/>
    <property type="match status" value="1"/>
</dbReference>
<dbReference type="PROSITE" id="PS50055">
    <property type="entry name" value="TYR_PHOSPHATASE_PTP"/>
    <property type="match status" value="1"/>
</dbReference>
<dbReference type="PROSITE" id="PS00383">
    <property type="entry name" value="TYR_PHOSPHATASE_1"/>
    <property type="match status" value="1"/>
</dbReference>
<evidence type="ECO:0000259" key="4">
    <source>
        <dbReference type="PROSITE" id="PS50191"/>
    </source>
</evidence>
<dbReference type="CDD" id="cd14543">
    <property type="entry name" value="PTPc-N9"/>
    <property type="match status" value="1"/>
</dbReference>
<dbReference type="GO" id="GO:0004725">
    <property type="term" value="F:protein tyrosine phosphatase activity"/>
    <property type="evidence" value="ECO:0000318"/>
    <property type="project" value="GO_Central"/>
</dbReference>
<dbReference type="Pfam" id="PF00102">
    <property type="entry name" value="Y_phosphatase"/>
    <property type="match status" value="1"/>
</dbReference>
<keyword evidence="6" id="KW-1185">Reference proteome</keyword>
<feature type="domain" description="Tyrosine specific protein phosphatases" evidence="3">
    <location>
        <begin position="634"/>
        <end position="718"/>
    </location>
</feature>
<dbReference type="OMA" id="DLASWNF"/>
<dbReference type="Pfam" id="PF00650">
    <property type="entry name" value="CRAL_TRIO"/>
    <property type="match status" value="1"/>
</dbReference>
<dbReference type="InterPro" id="IPR011074">
    <property type="entry name" value="CRAL/TRIO_N_dom"/>
</dbReference>
<dbReference type="InParanoid" id="A0A7M7SUI5"/>
<dbReference type="PRINTS" id="PR00700">
    <property type="entry name" value="PRTYPHPHTASE"/>
</dbReference>
<dbReference type="SUPFAM" id="SSF52799">
    <property type="entry name" value="(Phosphotyrosine protein) phosphatases II"/>
    <property type="match status" value="1"/>
</dbReference>
<dbReference type="KEGG" id="spu:764213"/>
<feature type="region of interest" description="Disordered" evidence="1">
    <location>
        <begin position="385"/>
        <end position="436"/>
    </location>
</feature>
<dbReference type="InterPro" id="IPR003595">
    <property type="entry name" value="Tyr_Pase_cat"/>
</dbReference>
<dbReference type="CDD" id="cd00170">
    <property type="entry name" value="SEC14"/>
    <property type="match status" value="1"/>
</dbReference>
<dbReference type="PROSITE" id="PS50056">
    <property type="entry name" value="TYR_PHOSPHATASE_2"/>
    <property type="match status" value="1"/>
</dbReference>
<evidence type="ECO:0000313" key="6">
    <source>
        <dbReference type="Proteomes" id="UP000007110"/>
    </source>
</evidence>
<name>A0A7M7SUI5_STRPU</name>
<dbReference type="PANTHER" id="PTHR19134:SF534">
    <property type="entry name" value="LD27988P"/>
    <property type="match status" value="1"/>
</dbReference>
<proteinExistence type="predicted"/>
<dbReference type="Gene3D" id="3.40.525.10">
    <property type="entry name" value="CRAL-TRIO lipid binding domain"/>
    <property type="match status" value="1"/>
</dbReference>
<dbReference type="InterPro" id="IPR036273">
    <property type="entry name" value="CRAL/TRIO_N_dom_sf"/>
</dbReference>
<feature type="domain" description="CRAL-TRIO" evidence="4">
    <location>
        <begin position="81"/>
        <end position="240"/>
    </location>
</feature>
<feature type="compositionally biased region" description="Polar residues" evidence="1">
    <location>
        <begin position="334"/>
        <end position="357"/>
    </location>
</feature>
<reference evidence="6" key="1">
    <citation type="submission" date="2015-02" db="EMBL/GenBank/DDBJ databases">
        <title>Genome sequencing for Strongylocentrotus purpuratus.</title>
        <authorList>
            <person name="Murali S."/>
            <person name="Liu Y."/>
            <person name="Vee V."/>
            <person name="English A."/>
            <person name="Wang M."/>
            <person name="Skinner E."/>
            <person name="Han Y."/>
            <person name="Muzny D.M."/>
            <person name="Worley K.C."/>
            <person name="Gibbs R.A."/>
        </authorList>
    </citation>
    <scope>NUCLEOTIDE SEQUENCE</scope>
</reference>
<dbReference type="InterPro" id="IPR029021">
    <property type="entry name" value="Prot-tyrosine_phosphatase-like"/>
</dbReference>
<dbReference type="SUPFAM" id="SSF52087">
    <property type="entry name" value="CRAL/TRIO domain"/>
    <property type="match status" value="1"/>
</dbReference>
<dbReference type="EnsemblMetazoa" id="XM_030976327">
    <property type="protein sequence ID" value="XP_030832187"/>
    <property type="gene ID" value="LOC764213"/>
</dbReference>
<dbReference type="SMART" id="SM00404">
    <property type="entry name" value="PTPc_motif"/>
    <property type="match status" value="1"/>
</dbReference>
<dbReference type="InterPro" id="IPR000387">
    <property type="entry name" value="Tyr_Pase_dom"/>
</dbReference>
<dbReference type="InterPro" id="IPR000242">
    <property type="entry name" value="PTP_cat"/>
</dbReference>
<feature type="compositionally biased region" description="Polar residues" evidence="1">
    <location>
        <begin position="427"/>
        <end position="436"/>
    </location>
</feature>
<dbReference type="Gene3D" id="3.90.190.10">
    <property type="entry name" value="Protein tyrosine phosphatase superfamily"/>
    <property type="match status" value="1"/>
</dbReference>
<evidence type="ECO:0008006" key="7">
    <source>
        <dbReference type="Google" id="ProtNLM"/>
    </source>
</evidence>
<dbReference type="FunCoup" id="A0A7M7SUI5">
    <property type="interactions" value="29"/>
</dbReference>
<sequence length="752" mass="84720">MLLRESNMATVLSTDEEKITRQFLEHLNRVRAQYNVPPVSWSTAVRFLMARKFDVKRALDLFRSHGELRVREGLLNFNPTEEPVSRELLSEKFTVLPFRDAGGAAIALFSARYHAPHSTPTQAVLQAAVFQLDQALSSYETQRNGLTWIYNMTGSSFTNFDLTMSKKLLGMLRDGYPARLKRIYVVTPPLWFKAMYKILTPMLKEKMKERVTLVSAERLCRYLPATSLPKDLGGTAEINHLDWLNSCLDQNSDKNRNSRDLSDALVDTPEALEANQKAVELYAPERIDRIPDLGSPSGGFKVDISLRGSTESLESSHSGTQSDPIRGSIEDMKTNGSSSDSANGTGNGQHITDSLGNGSLKDHRFRDMDDEEKILKDAKEKYETEIVEKDADGDGIPEGPPPKPPRPRPNDSPPPVPDRRDLPDFSATESVHQSTDSGMDIEALVSYVLNMRQSGIYKEYAAIRAEPPAGTFYASKHRLNVHKNRYADVLCYDHSRVFLPILNGDPYSDYLNANYMDGYKQKNAFIATQGALPKTFSDFWLMIWESQCRTIVMTTRTVERGRLKCGQYWPLEEGTSGEYGKISVANLEIETRRDYTITVLTVHNSTTNESRRITHFQFTSWPDFGTPRSALAMLEFREEVRQYQSTSVKEMGDEWTGHPGGPPIVVHCSAGIGRTGTFCTLDISLARLEDVATIDVCNTVRLMRAQRAYSIQTPDQYEFCYFALVEYAQRSDKLPSSIDFSGYEDSESDSDD</sequence>
<dbReference type="PROSITE" id="PS50191">
    <property type="entry name" value="CRAL_TRIO"/>
    <property type="match status" value="1"/>
</dbReference>
<dbReference type="AlphaFoldDB" id="A0A7M7SUI5"/>
<dbReference type="Gene3D" id="1.10.8.20">
    <property type="entry name" value="N-terminal domain of phosphatidylinositol transfer protein sec14p"/>
    <property type="match status" value="1"/>
</dbReference>
<evidence type="ECO:0000259" key="2">
    <source>
        <dbReference type="PROSITE" id="PS50055"/>
    </source>
</evidence>
<dbReference type="InterPro" id="IPR016130">
    <property type="entry name" value="Tyr_Pase_AS"/>
</dbReference>
<feature type="compositionally biased region" description="Polar residues" evidence="1">
    <location>
        <begin position="309"/>
        <end position="323"/>
    </location>
</feature>
<dbReference type="InterPro" id="IPR050348">
    <property type="entry name" value="Protein-Tyr_Phosphatase"/>
</dbReference>
<evidence type="ECO:0000256" key="1">
    <source>
        <dbReference type="SAM" id="MobiDB-lite"/>
    </source>
</evidence>
<dbReference type="SUPFAM" id="SSF46938">
    <property type="entry name" value="CRAL/TRIO N-terminal domain"/>
    <property type="match status" value="1"/>
</dbReference>
<dbReference type="SMART" id="SM00516">
    <property type="entry name" value="SEC14"/>
    <property type="match status" value="1"/>
</dbReference>
<organism evidence="5 6">
    <name type="scientific">Strongylocentrotus purpuratus</name>
    <name type="common">Purple sea urchin</name>
    <dbReference type="NCBI Taxonomy" id="7668"/>
    <lineage>
        <taxon>Eukaryota</taxon>
        <taxon>Metazoa</taxon>
        <taxon>Echinodermata</taxon>
        <taxon>Eleutherozoa</taxon>
        <taxon>Echinozoa</taxon>
        <taxon>Echinoidea</taxon>
        <taxon>Euechinoidea</taxon>
        <taxon>Echinacea</taxon>
        <taxon>Camarodonta</taxon>
        <taxon>Echinidea</taxon>
        <taxon>Strongylocentrotidae</taxon>
        <taxon>Strongylocentrotus</taxon>
    </lineage>
</organism>
<dbReference type="FunFam" id="3.90.190.10:FF:000026">
    <property type="entry name" value="tyrosine-protein phosphatase non-receptor type 9"/>
    <property type="match status" value="1"/>
</dbReference>
<feature type="region of interest" description="Disordered" evidence="1">
    <location>
        <begin position="309"/>
        <end position="366"/>
    </location>
</feature>
<dbReference type="RefSeq" id="XP_030832187.1">
    <property type="nucleotide sequence ID" value="XM_030976327.1"/>
</dbReference>
<evidence type="ECO:0000259" key="3">
    <source>
        <dbReference type="PROSITE" id="PS50056"/>
    </source>
</evidence>
<dbReference type="SMART" id="SM01100">
    <property type="entry name" value="CRAL_TRIO_N"/>
    <property type="match status" value="1"/>
</dbReference>
<evidence type="ECO:0000313" key="5">
    <source>
        <dbReference type="EnsemblMetazoa" id="XP_030832187"/>
    </source>
</evidence>
<dbReference type="OrthoDB" id="10051650at2759"/>
<accession>A0A7M7SUI5</accession>
<dbReference type="PANTHER" id="PTHR19134">
    <property type="entry name" value="RECEPTOR-TYPE TYROSINE-PROTEIN PHOSPHATASE"/>
    <property type="match status" value="1"/>
</dbReference>
<feature type="domain" description="Tyrosine-protein phosphatase" evidence="2">
    <location>
        <begin position="456"/>
        <end position="727"/>
    </location>
</feature>